<dbReference type="Proteomes" id="UP000238164">
    <property type="component" value="Chromosome 1"/>
</dbReference>
<proteinExistence type="predicted"/>
<keyword evidence="3" id="KW-1185">Reference proteome</keyword>
<dbReference type="RefSeq" id="WP_105184993.1">
    <property type="nucleotide sequence ID" value="NZ_BAAAGO010000041.1"/>
</dbReference>
<sequence>MTIELSAKLTAWWTVLNRRLRDEQGFSETTEKLIILAVVATVAIGVTVFFRGYIADLIAAIPRP</sequence>
<organism evidence="2 3">
    <name type="scientific">Micropruina glycogenica</name>
    <dbReference type="NCBI Taxonomy" id="75385"/>
    <lineage>
        <taxon>Bacteria</taxon>
        <taxon>Bacillati</taxon>
        <taxon>Actinomycetota</taxon>
        <taxon>Actinomycetes</taxon>
        <taxon>Propionibacteriales</taxon>
        <taxon>Nocardioidaceae</taxon>
        <taxon>Micropruina</taxon>
    </lineage>
</organism>
<keyword evidence="1" id="KW-0472">Membrane</keyword>
<accession>A0A2N9JEA0</accession>
<evidence type="ECO:0000313" key="2">
    <source>
        <dbReference type="EMBL" id="SPD85859.1"/>
    </source>
</evidence>
<protein>
    <submittedName>
        <fullName evidence="2">Uncharacterized protein</fullName>
    </submittedName>
</protein>
<gene>
    <name evidence="2" type="ORF">MPLG2_0823</name>
</gene>
<keyword evidence="1" id="KW-1133">Transmembrane helix</keyword>
<dbReference type="KEGG" id="mgg:MPLG2_0823"/>
<dbReference type="EMBL" id="LT985188">
    <property type="protein sequence ID" value="SPD85859.1"/>
    <property type="molecule type" value="Genomic_DNA"/>
</dbReference>
<evidence type="ECO:0000313" key="3">
    <source>
        <dbReference type="Proteomes" id="UP000238164"/>
    </source>
</evidence>
<reference evidence="2 3" key="1">
    <citation type="submission" date="2018-02" db="EMBL/GenBank/DDBJ databases">
        <authorList>
            <person name="Cohen D.B."/>
            <person name="Kent A.D."/>
        </authorList>
    </citation>
    <scope>NUCLEOTIDE SEQUENCE [LARGE SCALE GENOMIC DNA]</scope>
    <source>
        <strain evidence="2">1</strain>
    </source>
</reference>
<evidence type="ECO:0000256" key="1">
    <source>
        <dbReference type="SAM" id="Phobius"/>
    </source>
</evidence>
<keyword evidence="1" id="KW-0812">Transmembrane</keyword>
<name>A0A2N9JEA0_9ACTN</name>
<feature type="transmembrane region" description="Helical" evidence="1">
    <location>
        <begin position="33"/>
        <end position="54"/>
    </location>
</feature>
<dbReference type="AlphaFoldDB" id="A0A2N9JEA0"/>